<evidence type="ECO:0008006" key="9">
    <source>
        <dbReference type="Google" id="ProtNLM"/>
    </source>
</evidence>
<feature type="region of interest" description="Disordered" evidence="4">
    <location>
        <begin position="461"/>
        <end position="510"/>
    </location>
</feature>
<feature type="compositionally biased region" description="Low complexity" evidence="4">
    <location>
        <begin position="24"/>
        <end position="37"/>
    </location>
</feature>
<dbReference type="InParanoid" id="A0A2G5DKY4"/>
<dbReference type="GO" id="GO:0016567">
    <property type="term" value="P:protein ubiquitination"/>
    <property type="evidence" value="ECO:0007669"/>
    <property type="project" value="UniProtKB-UniPathway"/>
</dbReference>
<protein>
    <recommendedName>
        <fullName evidence="9">NPH3 domain-containing protein</fullName>
    </recommendedName>
</protein>
<keyword evidence="2" id="KW-0833">Ubl conjugation pathway</keyword>
<comment type="pathway">
    <text evidence="1">Protein modification; protein ubiquitination.</text>
</comment>
<evidence type="ECO:0000256" key="1">
    <source>
        <dbReference type="ARBA" id="ARBA00004906"/>
    </source>
</evidence>
<dbReference type="AlphaFoldDB" id="A0A2G5DKY4"/>
<dbReference type="InterPro" id="IPR000210">
    <property type="entry name" value="BTB/POZ_dom"/>
</dbReference>
<dbReference type="InterPro" id="IPR043454">
    <property type="entry name" value="NPH3/RPT2-like"/>
</dbReference>
<dbReference type="OrthoDB" id="407106at2759"/>
<evidence type="ECO:0000256" key="2">
    <source>
        <dbReference type="ARBA" id="ARBA00022786"/>
    </source>
</evidence>
<feature type="compositionally biased region" description="Low complexity" evidence="4">
    <location>
        <begin position="426"/>
        <end position="438"/>
    </location>
</feature>
<dbReference type="PANTHER" id="PTHR32370">
    <property type="entry name" value="OS12G0117600 PROTEIN"/>
    <property type="match status" value="1"/>
</dbReference>
<feature type="region of interest" description="Disordered" evidence="4">
    <location>
        <begin position="15"/>
        <end position="39"/>
    </location>
</feature>
<dbReference type="Gene3D" id="3.30.710.10">
    <property type="entry name" value="Potassium Channel Kv1.1, Chain A"/>
    <property type="match status" value="1"/>
</dbReference>
<organism evidence="7 8">
    <name type="scientific">Aquilegia coerulea</name>
    <name type="common">Rocky mountain columbine</name>
    <dbReference type="NCBI Taxonomy" id="218851"/>
    <lineage>
        <taxon>Eukaryota</taxon>
        <taxon>Viridiplantae</taxon>
        <taxon>Streptophyta</taxon>
        <taxon>Embryophyta</taxon>
        <taxon>Tracheophyta</taxon>
        <taxon>Spermatophyta</taxon>
        <taxon>Magnoliopsida</taxon>
        <taxon>Ranunculales</taxon>
        <taxon>Ranunculaceae</taxon>
        <taxon>Thalictroideae</taxon>
        <taxon>Aquilegia</taxon>
    </lineage>
</organism>
<dbReference type="PROSITE" id="PS51649">
    <property type="entry name" value="NPH3"/>
    <property type="match status" value="1"/>
</dbReference>
<feature type="compositionally biased region" description="Low complexity" evidence="4">
    <location>
        <begin position="463"/>
        <end position="478"/>
    </location>
</feature>
<feature type="domain" description="BTB" evidence="5">
    <location>
        <begin position="57"/>
        <end position="121"/>
    </location>
</feature>
<sequence>MRGWKDLELVETIYEEEDHDETYSSNSSSLSPTLTHSPPTPLQSIAKTWSLATGIETDVVIHVQDKSFHLHKDSLIAKSGYLKRRLKDSNDITISPPLNITAETFSSIVDYCYSYQIVITPVNVAALKVAVELLDITDDNGNGVNNLRNKTESYFDHAVSVNREYATIVLRSCLTLLPEAESASMVSRCIEALTLTHHGGGGGGDNVNGWVDDIMSLTTEDFQLIADSMHEQFSDNHDLLYRIADLYLQEHTGKITEEEKTRICSSVDCNKLSPHLIMHAVQNPRMPLRFIVRAMLVEQLNTRCTIISTTTSAVNNHHPRHYPQNSNENNQSMTLGAMLQRDAAFRQVAQLKATMEATSSKIETLEKDLLRMKKVLDSSKKKRVSSDSGRSASFRFSSERKIEKEERGSRSTSLRFSDKRVKGDVSLSSSSSEISMNESVSSKREKSFGWKLMNGLKTALRMSSPTSKQDSKSSVSNKVDGNGLQDVEEDGSIIVYREERPSHLRSRSLV</sequence>
<dbReference type="SUPFAM" id="SSF54695">
    <property type="entry name" value="POZ domain"/>
    <property type="match status" value="1"/>
</dbReference>
<dbReference type="SMART" id="SM00225">
    <property type="entry name" value="BTB"/>
    <property type="match status" value="1"/>
</dbReference>
<accession>A0A2G5DKY4</accession>
<dbReference type="FunCoup" id="A0A2G5DKY4">
    <property type="interactions" value="423"/>
</dbReference>
<evidence type="ECO:0000313" key="8">
    <source>
        <dbReference type="Proteomes" id="UP000230069"/>
    </source>
</evidence>
<dbReference type="STRING" id="218851.A0A2G5DKY4"/>
<gene>
    <name evidence="7" type="ORF">AQUCO_01700056v1</name>
</gene>
<dbReference type="Pfam" id="PF03000">
    <property type="entry name" value="NPH3"/>
    <property type="match status" value="1"/>
</dbReference>
<comment type="similarity">
    <text evidence="3">Belongs to the NPH3 family.</text>
</comment>
<name>A0A2G5DKY4_AQUCA</name>
<dbReference type="Pfam" id="PF00651">
    <property type="entry name" value="BTB"/>
    <property type="match status" value="1"/>
</dbReference>
<keyword evidence="8" id="KW-1185">Reference proteome</keyword>
<dbReference type="EMBL" id="KZ305034">
    <property type="protein sequence ID" value="PIA44174.1"/>
    <property type="molecule type" value="Genomic_DNA"/>
</dbReference>
<evidence type="ECO:0000313" key="7">
    <source>
        <dbReference type="EMBL" id="PIA44174.1"/>
    </source>
</evidence>
<feature type="domain" description="NPH3" evidence="6">
    <location>
        <begin position="216"/>
        <end position="301"/>
    </location>
</feature>
<evidence type="ECO:0000259" key="5">
    <source>
        <dbReference type="PROSITE" id="PS50097"/>
    </source>
</evidence>
<dbReference type="UniPathway" id="UPA00143"/>
<proteinExistence type="inferred from homology"/>
<feature type="compositionally biased region" description="Basic and acidic residues" evidence="4">
    <location>
        <begin position="397"/>
        <end position="409"/>
    </location>
</feature>
<evidence type="ECO:0000256" key="4">
    <source>
        <dbReference type="SAM" id="MobiDB-lite"/>
    </source>
</evidence>
<evidence type="ECO:0000256" key="3">
    <source>
        <dbReference type="PROSITE-ProRule" id="PRU00982"/>
    </source>
</evidence>
<dbReference type="InterPro" id="IPR027356">
    <property type="entry name" value="NPH3_dom"/>
</dbReference>
<dbReference type="PROSITE" id="PS50097">
    <property type="entry name" value="BTB"/>
    <property type="match status" value="1"/>
</dbReference>
<dbReference type="Proteomes" id="UP000230069">
    <property type="component" value="Unassembled WGS sequence"/>
</dbReference>
<evidence type="ECO:0000259" key="6">
    <source>
        <dbReference type="PROSITE" id="PS51649"/>
    </source>
</evidence>
<reference evidence="7 8" key="1">
    <citation type="submission" date="2017-09" db="EMBL/GenBank/DDBJ databases">
        <title>WGS assembly of Aquilegia coerulea Goldsmith.</title>
        <authorList>
            <person name="Hodges S."/>
            <person name="Kramer E."/>
            <person name="Nordborg M."/>
            <person name="Tomkins J."/>
            <person name="Borevitz J."/>
            <person name="Derieg N."/>
            <person name="Yan J."/>
            <person name="Mihaltcheva S."/>
            <person name="Hayes R.D."/>
            <person name="Rokhsar D."/>
        </authorList>
    </citation>
    <scope>NUCLEOTIDE SEQUENCE [LARGE SCALE GENOMIC DNA]</scope>
    <source>
        <strain evidence="8">cv. Goldsmith</strain>
    </source>
</reference>
<feature type="region of interest" description="Disordered" evidence="4">
    <location>
        <begin position="377"/>
        <end position="438"/>
    </location>
</feature>
<dbReference type="InterPro" id="IPR011333">
    <property type="entry name" value="SKP1/BTB/POZ_sf"/>
</dbReference>